<proteinExistence type="predicted"/>
<dbReference type="EMBL" id="QPIG01000005">
    <property type="protein sequence ID" value="RCU56622.1"/>
    <property type="molecule type" value="Genomic_DNA"/>
</dbReference>
<dbReference type="AlphaFoldDB" id="A0A368P1A7"/>
<name>A0A368P1A7_9FLAO</name>
<sequence>MKMVGLHTLSHEEDKDQVSHCVICDYAIAQKLTPCFHQVSDVFTVENNVPVVKKERFKHYSCVLLHNIAVNLLFCRPPPFFL</sequence>
<accession>A0A368P1A7</accession>
<protein>
    <submittedName>
        <fullName evidence="1">Uncharacterized protein</fullName>
    </submittedName>
</protein>
<comment type="caution">
    <text evidence="1">The sequence shown here is derived from an EMBL/GenBank/DDBJ whole genome shotgun (WGS) entry which is preliminary data.</text>
</comment>
<keyword evidence="2" id="KW-1185">Reference proteome</keyword>
<dbReference type="Proteomes" id="UP000252249">
    <property type="component" value="Unassembled WGS sequence"/>
</dbReference>
<evidence type="ECO:0000313" key="2">
    <source>
        <dbReference type="Proteomes" id="UP000252249"/>
    </source>
</evidence>
<gene>
    <name evidence="1" type="ORF">DU428_12070</name>
</gene>
<evidence type="ECO:0000313" key="1">
    <source>
        <dbReference type="EMBL" id="RCU56622.1"/>
    </source>
</evidence>
<reference evidence="1 2" key="1">
    <citation type="submission" date="2018-07" db="EMBL/GenBank/DDBJ databases">
        <title>Oceanihabitans testaceum sp. nov., isolated from marine sediment.</title>
        <authorList>
            <person name="Li C.-M."/>
        </authorList>
    </citation>
    <scope>NUCLEOTIDE SEQUENCE [LARGE SCALE GENOMIC DNA]</scope>
    <source>
        <strain evidence="1 2">S9-10</strain>
    </source>
</reference>
<organism evidence="1 2">
    <name type="scientific">Oceanihabitans sediminis</name>
    <dbReference type="NCBI Taxonomy" id="1812012"/>
    <lineage>
        <taxon>Bacteria</taxon>
        <taxon>Pseudomonadati</taxon>
        <taxon>Bacteroidota</taxon>
        <taxon>Flavobacteriia</taxon>
        <taxon>Flavobacteriales</taxon>
        <taxon>Flavobacteriaceae</taxon>
        <taxon>Oceanihabitans</taxon>
    </lineage>
</organism>